<dbReference type="OrthoDB" id="1939135at2759"/>
<dbReference type="EMBL" id="AP015156">
    <property type="protein sequence ID" value="BAU03231.1"/>
    <property type="molecule type" value="Genomic_DNA"/>
</dbReference>
<dbReference type="PANTHER" id="PTHR46148">
    <property type="entry name" value="CHROMO DOMAIN-CONTAINING PROTEIN"/>
    <property type="match status" value="1"/>
</dbReference>
<name>A0A0S3TDQ1_PHAAN</name>
<feature type="non-terminal residue" evidence="2">
    <location>
        <position position="1"/>
    </location>
</feature>
<reference evidence="2" key="1">
    <citation type="journal article" date="2015" name="Sci. Rep.">
        <title>The power of single molecule real-time sequencing technology in the de novo assembly of a eukaryotic genome.</title>
        <authorList>
            <person name="Sakai H."/>
            <person name="Naito K."/>
            <person name="Ogiso-Tanaka E."/>
            <person name="Takahashi Y."/>
            <person name="Iseki K."/>
            <person name="Muto C."/>
            <person name="Satou K."/>
            <person name="Teruya K."/>
            <person name="Shiroma A."/>
            <person name="Shimoji M."/>
            <person name="Hirano T."/>
            <person name="Itoh T."/>
            <person name="Kaga A."/>
            <person name="Tomooka N."/>
        </authorList>
    </citation>
    <scope>NUCLEOTIDE SEQUENCE</scope>
</reference>
<protein>
    <recommendedName>
        <fullName evidence="1">Tf2-1-like SH3-like domain-containing protein</fullName>
    </recommendedName>
</protein>
<dbReference type="AlphaFoldDB" id="A0A0S3TDQ1"/>
<evidence type="ECO:0000313" key="2">
    <source>
        <dbReference type="EMBL" id="BAU03231.1"/>
    </source>
</evidence>
<proteinExistence type="predicted"/>
<dbReference type="PANTHER" id="PTHR46148:SF60">
    <property type="entry name" value="CHROMO DOMAIN-CONTAINING PROTEIN"/>
    <property type="match status" value="1"/>
</dbReference>
<sequence>SRQKSYADKRRRPLEFDAGDHVFLRLHPTTGVGRAIRPKKLSPKFIGPYQILRKIGPVAYELSLPPQLSNLHPVFHVSQLRKYVSDPSHILELEDIRLRQDRTLEMQPVRIEDSNTKYYKRKAVRLVKVVWDEKTGDSTWEVEDAMKDLYPHLFESTS</sequence>
<gene>
    <name evidence="2" type="primary">Vigan.UMG049800</name>
    <name evidence="2" type="ORF">VIGAN_UM049800</name>
</gene>
<dbReference type="InterPro" id="IPR056924">
    <property type="entry name" value="SH3_Tf2-1"/>
</dbReference>
<evidence type="ECO:0000259" key="1">
    <source>
        <dbReference type="Pfam" id="PF24626"/>
    </source>
</evidence>
<dbReference type="Pfam" id="PF24626">
    <property type="entry name" value="SH3_Tf2-1"/>
    <property type="match status" value="1"/>
</dbReference>
<feature type="domain" description="Tf2-1-like SH3-like" evidence="1">
    <location>
        <begin position="19"/>
        <end position="84"/>
    </location>
</feature>
<organism evidence="2">
    <name type="scientific">Vigna angularis var. angularis</name>
    <dbReference type="NCBI Taxonomy" id="157739"/>
    <lineage>
        <taxon>Eukaryota</taxon>
        <taxon>Viridiplantae</taxon>
        <taxon>Streptophyta</taxon>
        <taxon>Embryophyta</taxon>
        <taxon>Tracheophyta</taxon>
        <taxon>Spermatophyta</taxon>
        <taxon>Magnoliopsida</taxon>
        <taxon>eudicotyledons</taxon>
        <taxon>Gunneridae</taxon>
        <taxon>Pentapetalae</taxon>
        <taxon>rosids</taxon>
        <taxon>fabids</taxon>
        <taxon>Fabales</taxon>
        <taxon>Fabaceae</taxon>
        <taxon>Papilionoideae</taxon>
        <taxon>50 kb inversion clade</taxon>
        <taxon>NPAAA clade</taxon>
        <taxon>indigoferoid/millettioid clade</taxon>
        <taxon>Phaseoleae</taxon>
        <taxon>Vigna</taxon>
    </lineage>
</organism>
<accession>A0A0S3TDQ1</accession>